<evidence type="ECO:0000256" key="10">
    <source>
        <dbReference type="PROSITE-ProRule" id="PRU10141"/>
    </source>
</evidence>
<dbReference type="PROSITE" id="PS50011">
    <property type="entry name" value="PROTEIN_KINASE_DOM"/>
    <property type="match status" value="1"/>
</dbReference>
<dbReference type="OMA" id="HEIDGCA"/>
<evidence type="ECO:0000256" key="2">
    <source>
        <dbReference type="ARBA" id="ARBA00022527"/>
    </source>
</evidence>
<dbReference type="Proteomes" id="UP000030669">
    <property type="component" value="Unassembled WGS sequence"/>
</dbReference>
<dbReference type="InterPro" id="IPR017441">
    <property type="entry name" value="Protein_kinase_ATP_BS"/>
</dbReference>
<dbReference type="Gene3D" id="3.30.200.20">
    <property type="entry name" value="Phosphorylase Kinase, domain 1"/>
    <property type="match status" value="1"/>
</dbReference>
<comment type="catalytic activity">
    <reaction evidence="9">
        <text>L-seryl-[protein] + ATP = O-phospho-L-seryl-[protein] + ADP + H(+)</text>
        <dbReference type="Rhea" id="RHEA:17989"/>
        <dbReference type="Rhea" id="RHEA-COMP:9863"/>
        <dbReference type="Rhea" id="RHEA-COMP:11604"/>
        <dbReference type="ChEBI" id="CHEBI:15378"/>
        <dbReference type="ChEBI" id="CHEBI:29999"/>
        <dbReference type="ChEBI" id="CHEBI:30616"/>
        <dbReference type="ChEBI" id="CHEBI:83421"/>
        <dbReference type="ChEBI" id="CHEBI:456216"/>
        <dbReference type="EC" id="2.7.11.1"/>
    </reaction>
</comment>
<evidence type="ECO:0000313" key="14">
    <source>
        <dbReference type="Proteomes" id="UP000030669"/>
    </source>
</evidence>
<dbReference type="STRING" id="670483.S7RLI3"/>
<keyword evidence="6 10" id="KW-0067">ATP-binding</keyword>
<dbReference type="InterPro" id="IPR008271">
    <property type="entry name" value="Ser/Thr_kinase_AS"/>
</dbReference>
<dbReference type="PANTHER" id="PTHR11042:SF138">
    <property type="entry name" value="SERINE_THREONINE-PROTEIN KINASE IKS1-RELATED"/>
    <property type="match status" value="1"/>
</dbReference>
<organism evidence="13 14">
    <name type="scientific">Gloeophyllum trabeum (strain ATCC 11539 / FP-39264 / Madison 617)</name>
    <name type="common">Brown rot fungus</name>
    <dbReference type="NCBI Taxonomy" id="670483"/>
    <lineage>
        <taxon>Eukaryota</taxon>
        <taxon>Fungi</taxon>
        <taxon>Dikarya</taxon>
        <taxon>Basidiomycota</taxon>
        <taxon>Agaricomycotina</taxon>
        <taxon>Agaricomycetes</taxon>
        <taxon>Gloeophyllales</taxon>
        <taxon>Gloeophyllaceae</taxon>
        <taxon>Gloeophyllum</taxon>
    </lineage>
</organism>
<feature type="compositionally biased region" description="Low complexity" evidence="11">
    <location>
        <begin position="396"/>
        <end position="407"/>
    </location>
</feature>
<evidence type="ECO:0000256" key="4">
    <source>
        <dbReference type="ARBA" id="ARBA00022741"/>
    </source>
</evidence>
<dbReference type="PROSITE" id="PS00107">
    <property type="entry name" value="PROTEIN_KINASE_ATP"/>
    <property type="match status" value="1"/>
</dbReference>
<feature type="region of interest" description="Disordered" evidence="11">
    <location>
        <begin position="106"/>
        <end position="153"/>
    </location>
</feature>
<keyword evidence="5 13" id="KW-0418">Kinase</keyword>
<dbReference type="Pfam" id="PF00069">
    <property type="entry name" value="Pkinase"/>
    <property type="match status" value="2"/>
</dbReference>
<feature type="binding site" evidence="10">
    <location>
        <position position="200"/>
    </location>
    <ligand>
        <name>ATP</name>
        <dbReference type="ChEBI" id="CHEBI:30616"/>
    </ligand>
</feature>
<dbReference type="GO" id="GO:0005634">
    <property type="term" value="C:nucleus"/>
    <property type="evidence" value="ECO:0007669"/>
    <property type="project" value="TreeGrafter"/>
</dbReference>
<accession>S7RLI3</accession>
<evidence type="ECO:0000256" key="3">
    <source>
        <dbReference type="ARBA" id="ARBA00022679"/>
    </source>
</evidence>
<feature type="region of interest" description="Disordered" evidence="11">
    <location>
        <begin position="506"/>
        <end position="588"/>
    </location>
</feature>
<evidence type="ECO:0000313" key="13">
    <source>
        <dbReference type="EMBL" id="EPQ53519.1"/>
    </source>
</evidence>
<evidence type="ECO:0000256" key="5">
    <source>
        <dbReference type="ARBA" id="ARBA00022777"/>
    </source>
</evidence>
<keyword evidence="14" id="KW-1185">Reference proteome</keyword>
<sequence>MFEDTESRPSSPDNALVALTNFDSDWHPIFHASNQVVLYNPTSHALSIRKASHVPHATNCPYCNRPFPQSFQREEEDADDHVDISNDHAHVSNYFQLLAVSNEASFRPSSPPSLASPPSSQPSTQPSSRPESRNGARRRRSRSTSRTTSQDGFGPAAMAQGYFARFFKEECRLGMGANGTVYLCQHILDNNPLGHFAVKKIAVGDSHSYLLNILQEIRLLERLHHPNIITYHHAWLEMARFSTFGMEVPTLHVLMQYASGGSLDDFISARLGDKEQSSSGQPSAAASRSARIRAFRERQKAARSHQGQNDAQTHGHGAWKAVHLLSAEEVRRLFGDVVEGLGFLHNRSILHLDLKPGNVLLTYDDGQLIPRAMLSDFGTSRDMLHSKARSGNTGTLEYSSPESLPSPQTGLLRDIDSKSDMWSLGMLLYKMLFFRLPYRYEEGRLDILEKEIQGFPGFRSNSEMVKAFESRRLPRAYLYLLEKLLSPKPSARPSCDKILSAIREGRFDPSHADPDLPGPSSLVPAHRRPGAGPASGSPPATDAQQTNKSTDSRTVDAPNSSITDQHTVSEKDKESVSGEDHESTPLLGLPPVEVGRWGNLWLRMTGLARITPPAALRGRVPRILLHRTLKSGILVAKVLSFTSSCPNPGSHPILLASVLTFGIMDTWFDGYQVSAFLGAMHAIILWLSSKHY</sequence>
<feature type="domain" description="Protein kinase" evidence="12">
    <location>
        <begin position="167"/>
        <end position="507"/>
    </location>
</feature>
<evidence type="ECO:0000256" key="11">
    <source>
        <dbReference type="SAM" id="MobiDB-lite"/>
    </source>
</evidence>
<protein>
    <recommendedName>
        <fullName evidence="1">non-specific serine/threonine protein kinase</fullName>
        <ecNumber evidence="1">2.7.11.1</ecNumber>
    </recommendedName>
</protein>
<feature type="compositionally biased region" description="Low complexity" evidence="11">
    <location>
        <begin position="530"/>
        <end position="540"/>
    </location>
</feature>
<comment type="catalytic activity">
    <reaction evidence="8">
        <text>L-threonyl-[protein] + ATP = O-phospho-L-threonyl-[protein] + ADP + H(+)</text>
        <dbReference type="Rhea" id="RHEA:46608"/>
        <dbReference type="Rhea" id="RHEA-COMP:11060"/>
        <dbReference type="Rhea" id="RHEA-COMP:11605"/>
        <dbReference type="ChEBI" id="CHEBI:15378"/>
        <dbReference type="ChEBI" id="CHEBI:30013"/>
        <dbReference type="ChEBI" id="CHEBI:30616"/>
        <dbReference type="ChEBI" id="CHEBI:61977"/>
        <dbReference type="ChEBI" id="CHEBI:456216"/>
        <dbReference type="EC" id="2.7.11.1"/>
    </reaction>
</comment>
<dbReference type="EC" id="2.7.11.1" evidence="1"/>
<evidence type="ECO:0000259" key="12">
    <source>
        <dbReference type="PROSITE" id="PS50011"/>
    </source>
</evidence>
<dbReference type="FunFam" id="3.30.200.20:FF:000306">
    <property type="entry name" value="IKS protein kinase"/>
    <property type="match status" value="1"/>
</dbReference>
<reference evidence="13 14" key="1">
    <citation type="journal article" date="2012" name="Science">
        <title>The Paleozoic origin of enzymatic lignin decomposition reconstructed from 31 fungal genomes.</title>
        <authorList>
            <person name="Floudas D."/>
            <person name="Binder M."/>
            <person name="Riley R."/>
            <person name="Barry K."/>
            <person name="Blanchette R.A."/>
            <person name="Henrissat B."/>
            <person name="Martinez A.T."/>
            <person name="Otillar R."/>
            <person name="Spatafora J.W."/>
            <person name="Yadav J.S."/>
            <person name="Aerts A."/>
            <person name="Benoit I."/>
            <person name="Boyd A."/>
            <person name="Carlson A."/>
            <person name="Copeland A."/>
            <person name="Coutinho P.M."/>
            <person name="de Vries R.P."/>
            <person name="Ferreira P."/>
            <person name="Findley K."/>
            <person name="Foster B."/>
            <person name="Gaskell J."/>
            <person name="Glotzer D."/>
            <person name="Gorecki P."/>
            <person name="Heitman J."/>
            <person name="Hesse C."/>
            <person name="Hori C."/>
            <person name="Igarashi K."/>
            <person name="Jurgens J.A."/>
            <person name="Kallen N."/>
            <person name="Kersten P."/>
            <person name="Kohler A."/>
            <person name="Kuees U."/>
            <person name="Kumar T.K.A."/>
            <person name="Kuo A."/>
            <person name="LaButti K."/>
            <person name="Larrondo L.F."/>
            <person name="Lindquist E."/>
            <person name="Ling A."/>
            <person name="Lombard V."/>
            <person name="Lucas S."/>
            <person name="Lundell T."/>
            <person name="Martin R."/>
            <person name="McLaughlin D.J."/>
            <person name="Morgenstern I."/>
            <person name="Morin E."/>
            <person name="Murat C."/>
            <person name="Nagy L.G."/>
            <person name="Nolan M."/>
            <person name="Ohm R.A."/>
            <person name="Patyshakuliyeva A."/>
            <person name="Rokas A."/>
            <person name="Ruiz-Duenas F.J."/>
            <person name="Sabat G."/>
            <person name="Salamov A."/>
            <person name="Samejima M."/>
            <person name="Schmutz J."/>
            <person name="Slot J.C."/>
            <person name="St John F."/>
            <person name="Stenlid J."/>
            <person name="Sun H."/>
            <person name="Sun S."/>
            <person name="Syed K."/>
            <person name="Tsang A."/>
            <person name="Wiebenga A."/>
            <person name="Young D."/>
            <person name="Pisabarro A."/>
            <person name="Eastwood D.C."/>
            <person name="Martin F."/>
            <person name="Cullen D."/>
            <person name="Grigoriev I.V."/>
            <person name="Hibbett D.S."/>
        </authorList>
    </citation>
    <scope>NUCLEOTIDE SEQUENCE [LARGE SCALE GENOMIC DNA]</scope>
    <source>
        <strain evidence="13 14">ATCC 11539</strain>
    </source>
</reference>
<dbReference type="SUPFAM" id="SSF56112">
    <property type="entry name" value="Protein kinase-like (PK-like)"/>
    <property type="match status" value="1"/>
</dbReference>
<feature type="region of interest" description="Disordered" evidence="11">
    <location>
        <begin position="296"/>
        <end position="315"/>
    </location>
</feature>
<dbReference type="SMART" id="SM00220">
    <property type="entry name" value="S_TKc"/>
    <property type="match status" value="1"/>
</dbReference>
<feature type="compositionally biased region" description="Basic and acidic residues" evidence="11">
    <location>
        <begin position="567"/>
        <end position="583"/>
    </location>
</feature>
<feature type="region of interest" description="Disordered" evidence="11">
    <location>
        <begin position="385"/>
        <end position="408"/>
    </location>
</feature>
<dbReference type="eggNOG" id="KOG0032">
    <property type="taxonomic scope" value="Eukaryota"/>
</dbReference>
<dbReference type="OrthoDB" id="1405469at2759"/>
<dbReference type="KEGG" id="gtr:GLOTRDRAFT_139728"/>
<dbReference type="GO" id="GO:0005737">
    <property type="term" value="C:cytoplasm"/>
    <property type="evidence" value="ECO:0007669"/>
    <property type="project" value="TreeGrafter"/>
</dbReference>
<keyword evidence="4 10" id="KW-0547">Nucleotide-binding</keyword>
<proteinExistence type="inferred from homology"/>
<gene>
    <name evidence="13" type="ORF">GLOTRDRAFT_139728</name>
</gene>
<dbReference type="HOGENOM" id="CLU_010228_1_1_1"/>
<dbReference type="AlphaFoldDB" id="S7RLI3"/>
<keyword evidence="2" id="KW-0723">Serine/threonine-protein kinase</keyword>
<dbReference type="GO" id="GO:0004674">
    <property type="term" value="F:protein serine/threonine kinase activity"/>
    <property type="evidence" value="ECO:0007669"/>
    <property type="project" value="UniProtKB-KW"/>
</dbReference>
<dbReference type="Gene3D" id="1.10.510.10">
    <property type="entry name" value="Transferase(Phosphotransferase) domain 1"/>
    <property type="match status" value="1"/>
</dbReference>
<dbReference type="EMBL" id="KB469305">
    <property type="protein sequence ID" value="EPQ53519.1"/>
    <property type="molecule type" value="Genomic_DNA"/>
</dbReference>
<evidence type="ECO:0000256" key="9">
    <source>
        <dbReference type="ARBA" id="ARBA00048679"/>
    </source>
</evidence>
<dbReference type="PANTHER" id="PTHR11042">
    <property type="entry name" value="EUKARYOTIC TRANSLATION INITIATION FACTOR 2-ALPHA KINASE EIF2-ALPHA KINASE -RELATED"/>
    <property type="match status" value="1"/>
</dbReference>
<dbReference type="RefSeq" id="XP_007867849.1">
    <property type="nucleotide sequence ID" value="XM_007869658.1"/>
</dbReference>
<name>S7RLI3_GLOTA</name>
<dbReference type="InterPro" id="IPR011009">
    <property type="entry name" value="Kinase-like_dom_sf"/>
</dbReference>
<evidence type="ECO:0000256" key="7">
    <source>
        <dbReference type="ARBA" id="ARBA00037982"/>
    </source>
</evidence>
<comment type="similarity">
    <text evidence="7">Belongs to the protein kinase superfamily. Ser/Thr protein kinase family. GCN2 subfamily.</text>
</comment>
<dbReference type="GO" id="GO:0005524">
    <property type="term" value="F:ATP binding"/>
    <property type="evidence" value="ECO:0007669"/>
    <property type="project" value="UniProtKB-UniRule"/>
</dbReference>
<dbReference type="InterPro" id="IPR000719">
    <property type="entry name" value="Prot_kinase_dom"/>
</dbReference>
<dbReference type="InterPro" id="IPR050339">
    <property type="entry name" value="CC_SR_Kinase"/>
</dbReference>
<evidence type="ECO:0000256" key="8">
    <source>
        <dbReference type="ARBA" id="ARBA00047899"/>
    </source>
</evidence>
<feature type="compositionally biased region" description="Polar residues" evidence="11">
    <location>
        <begin position="557"/>
        <end position="566"/>
    </location>
</feature>
<evidence type="ECO:0000256" key="1">
    <source>
        <dbReference type="ARBA" id="ARBA00012513"/>
    </source>
</evidence>
<dbReference type="PROSITE" id="PS00108">
    <property type="entry name" value="PROTEIN_KINASE_ST"/>
    <property type="match status" value="1"/>
</dbReference>
<feature type="compositionally biased region" description="Low complexity" evidence="11">
    <location>
        <begin position="116"/>
        <end position="129"/>
    </location>
</feature>
<dbReference type="GeneID" id="19304327"/>
<keyword evidence="3" id="KW-0808">Transferase</keyword>
<evidence type="ECO:0000256" key="6">
    <source>
        <dbReference type="ARBA" id="ARBA00022840"/>
    </source>
</evidence>